<accession>A0ABQ2YTV4</accession>
<feature type="domain" description="FAD-binding PCMH-type" evidence="7">
    <location>
        <begin position="73"/>
        <end position="253"/>
    </location>
</feature>
<dbReference type="SUPFAM" id="SSF56176">
    <property type="entry name" value="FAD-binding/transporter-associated domain-like"/>
    <property type="match status" value="1"/>
</dbReference>
<keyword evidence="6" id="KW-0732">Signal</keyword>
<feature type="signal peptide" evidence="6">
    <location>
        <begin position="1"/>
        <end position="19"/>
    </location>
</feature>
<keyword evidence="5" id="KW-0560">Oxidoreductase</keyword>
<dbReference type="InterPro" id="IPR012951">
    <property type="entry name" value="BBE"/>
</dbReference>
<proteinExistence type="inferred from homology"/>
<dbReference type="InterPro" id="IPR016166">
    <property type="entry name" value="FAD-bd_PCMH"/>
</dbReference>
<dbReference type="InterPro" id="IPR006311">
    <property type="entry name" value="TAT_signal"/>
</dbReference>
<evidence type="ECO:0000256" key="4">
    <source>
        <dbReference type="ARBA" id="ARBA00022827"/>
    </source>
</evidence>
<dbReference type="PANTHER" id="PTHR42973">
    <property type="entry name" value="BINDING OXIDOREDUCTASE, PUTATIVE (AFU_ORTHOLOGUE AFUA_1G17690)-RELATED"/>
    <property type="match status" value="1"/>
</dbReference>
<dbReference type="Proteomes" id="UP000659223">
    <property type="component" value="Unassembled WGS sequence"/>
</dbReference>
<keyword evidence="4" id="KW-0274">FAD</keyword>
<dbReference type="InterPro" id="IPR006094">
    <property type="entry name" value="Oxid_FAD_bind_N"/>
</dbReference>
<dbReference type="InterPro" id="IPR050416">
    <property type="entry name" value="FAD-linked_Oxidoreductase"/>
</dbReference>
<dbReference type="InterPro" id="IPR016169">
    <property type="entry name" value="FAD-bd_PCMH_sub2"/>
</dbReference>
<keyword evidence="9" id="KW-1185">Reference proteome</keyword>
<dbReference type="PANTHER" id="PTHR42973:SF39">
    <property type="entry name" value="FAD-BINDING PCMH-TYPE DOMAIN-CONTAINING PROTEIN"/>
    <property type="match status" value="1"/>
</dbReference>
<dbReference type="Gene3D" id="3.40.462.20">
    <property type="match status" value="1"/>
</dbReference>
<comment type="similarity">
    <text evidence="2">Belongs to the oxygen-dependent FAD-linked oxidoreductase family.</text>
</comment>
<organism evidence="8 9">
    <name type="scientific">Streptomyces hiroshimensis</name>
    <dbReference type="NCBI Taxonomy" id="66424"/>
    <lineage>
        <taxon>Bacteria</taxon>
        <taxon>Bacillati</taxon>
        <taxon>Actinomycetota</taxon>
        <taxon>Actinomycetes</taxon>
        <taxon>Kitasatosporales</taxon>
        <taxon>Streptomycetaceae</taxon>
        <taxon>Streptomyces</taxon>
    </lineage>
</organism>
<comment type="caution">
    <text evidence="8">The sequence shown here is derived from an EMBL/GenBank/DDBJ whole genome shotgun (WGS) entry which is preliminary data.</text>
</comment>
<evidence type="ECO:0000256" key="6">
    <source>
        <dbReference type="SAM" id="SignalP"/>
    </source>
</evidence>
<dbReference type="InterPro" id="IPR036318">
    <property type="entry name" value="FAD-bd_PCMH-like_sf"/>
</dbReference>
<sequence>MSKVSRRGFLARTGGVAGAAVGAAAVPGLTGGATAVAADKGAVGRLSLGTDLVTVKRGEARYGDLITGFNQRWAGKPDAVRLPTTTEHVVKAVQEAVDGKKTLTVRGGGHGFEDFVFRPDVEVVLDMTLMDAVYFDTDRKAFAVEAGATLLDVYETLYEGWGVVIPGGVCYAVGIGGHASGGGYGMLSRKHGLVVDHLYAVEVVTVDASGKARAVVATREENDPNRDLWWGYAGGGGGNFGVITRYWFRSPGATGSDPSKLLPNPPAEVLVTAAAWPWEKVTQRGFTEFVKFYGEWHEKNSGANSPYAGLCSWLFLNHKASGALGMLLQMDGTAPDAEKLVNDFLNGLNKALGVAHQEVGEQVGELRPMPEFASTKRLPWLKATRYIGTSSELQTNPTFRGEHKSAYMKKGFPDHQIAAIWKHLTRGDYANKYGGLVATSFGGRINETAPDATPVAQRSSVLKLLYQTYWTDPADDAKNQAWLREFYRDMYAETGGVPVPNAVTDGCYVNYADSDISDPKLNTSDVPWYRLYYKDNYARLQKVKAKYDPKNVFRHRQSVQLPS</sequence>
<evidence type="ECO:0000313" key="9">
    <source>
        <dbReference type="Proteomes" id="UP000659223"/>
    </source>
</evidence>
<reference evidence="9" key="1">
    <citation type="journal article" date="2019" name="Int. J. Syst. Evol. Microbiol.">
        <title>The Global Catalogue of Microorganisms (GCM) 10K type strain sequencing project: providing services to taxonomists for standard genome sequencing and annotation.</title>
        <authorList>
            <consortium name="The Broad Institute Genomics Platform"/>
            <consortium name="The Broad Institute Genome Sequencing Center for Infectious Disease"/>
            <person name="Wu L."/>
            <person name="Ma J."/>
        </authorList>
    </citation>
    <scope>NUCLEOTIDE SEQUENCE [LARGE SCALE GENOMIC DNA]</scope>
    <source>
        <strain evidence="9">JCM 4586</strain>
    </source>
</reference>
<comment type="cofactor">
    <cofactor evidence="1">
        <name>FAD</name>
        <dbReference type="ChEBI" id="CHEBI:57692"/>
    </cofactor>
</comment>
<keyword evidence="3" id="KW-0285">Flavoprotein</keyword>
<gene>
    <name evidence="8" type="ORF">GCM10010324_44000</name>
</gene>
<dbReference type="Gene3D" id="3.30.465.10">
    <property type="match status" value="1"/>
</dbReference>
<evidence type="ECO:0000256" key="2">
    <source>
        <dbReference type="ARBA" id="ARBA00005466"/>
    </source>
</evidence>
<evidence type="ECO:0000313" key="8">
    <source>
        <dbReference type="EMBL" id="GGX93272.1"/>
    </source>
</evidence>
<evidence type="ECO:0000256" key="3">
    <source>
        <dbReference type="ARBA" id="ARBA00022630"/>
    </source>
</evidence>
<dbReference type="Pfam" id="PF08031">
    <property type="entry name" value="BBE"/>
    <property type="match status" value="1"/>
</dbReference>
<evidence type="ECO:0000259" key="7">
    <source>
        <dbReference type="PROSITE" id="PS51387"/>
    </source>
</evidence>
<dbReference type="PROSITE" id="PS51318">
    <property type="entry name" value="TAT"/>
    <property type="match status" value="1"/>
</dbReference>
<feature type="chain" id="PRO_5046888541" evidence="6">
    <location>
        <begin position="20"/>
        <end position="563"/>
    </location>
</feature>
<evidence type="ECO:0000256" key="1">
    <source>
        <dbReference type="ARBA" id="ARBA00001974"/>
    </source>
</evidence>
<dbReference type="Pfam" id="PF01565">
    <property type="entry name" value="FAD_binding_4"/>
    <property type="match status" value="1"/>
</dbReference>
<dbReference type="EMBL" id="BMUT01000009">
    <property type="protein sequence ID" value="GGX93272.1"/>
    <property type="molecule type" value="Genomic_DNA"/>
</dbReference>
<evidence type="ECO:0000256" key="5">
    <source>
        <dbReference type="ARBA" id="ARBA00023002"/>
    </source>
</evidence>
<protein>
    <submittedName>
        <fullName evidence="8">FAD-linked oxidase</fullName>
    </submittedName>
</protein>
<name>A0ABQ2YTV4_9ACTN</name>
<dbReference type="PROSITE" id="PS51387">
    <property type="entry name" value="FAD_PCMH"/>
    <property type="match status" value="1"/>
</dbReference>